<evidence type="ECO:0000256" key="3">
    <source>
        <dbReference type="ARBA" id="ARBA00023002"/>
    </source>
</evidence>
<dbReference type="InterPro" id="IPR006115">
    <property type="entry name" value="6PGDH_NADP-bd"/>
</dbReference>
<dbReference type="Pfam" id="PF03446">
    <property type="entry name" value="NAD_binding_2"/>
    <property type="match status" value="1"/>
</dbReference>
<gene>
    <name evidence="10" type="primary">Hgd</name>
    <name evidence="9" type="ORF">Lcin_0099</name>
    <name evidence="10" type="ORF">NCTC12438_03278</name>
</gene>
<evidence type="ECO:0000256" key="5">
    <source>
        <dbReference type="PIRSR" id="PIRSR000103-1"/>
    </source>
</evidence>
<dbReference type="STRING" id="28085.Lcin_0099"/>
<feature type="domain" description="3-hydroxyisobutyrate dehydrogenase-like NAD-binding" evidence="8">
    <location>
        <begin position="165"/>
        <end position="292"/>
    </location>
</feature>
<dbReference type="UniPathway" id="UPA00362"/>
<evidence type="ECO:0000256" key="4">
    <source>
        <dbReference type="ARBA" id="ARBA00023027"/>
    </source>
</evidence>
<evidence type="ECO:0000256" key="2">
    <source>
        <dbReference type="ARBA" id="ARBA00022456"/>
    </source>
</evidence>
<dbReference type="GO" id="GO:0050661">
    <property type="term" value="F:NADP binding"/>
    <property type="evidence" value="ECO:0007669"/>
    <property type="project" value="InterPro"/>
</dbReference>
<dbReference type="RefSeq" id="WP_058463357.1">
    <property type="nucleotide sequence ID" value="NZ_CAAAHQ010000051.1"/>
</dbReference>
<dbReference type="OrthoDB" id="9786703at2"/>
<dbReference type="PROSITE" id="PS00895">
    <property type="entry name" value="3_HYDROXYISOBUT_DH"/>
    <property type="match status" value="1"/>
</dbReference>
<dbReference type="FunFam" id="1.10.1040.10:FF:000006">
    <property type="entry name" value="3-hydroxyisobutyrate dehydrogenase"/>
    <property type="match status" value="1"/>
</dbReference>
<comment type="similarity">
    <text evidence="1 6">Belongs to the HIBADH-related family.</text>
</comment>
<keyword evidence="2 6" id="KW-0101">Branched-chain amino acid catabolism</keyword>
<reference evidence="9 11" key="1">
    <citation type="submission" date="2015-11" db="EMBL/GenBank/DDBJ databases">
        <title>Genomic analysis of 38 Legionella species identifies large and diverse effector repertoires.</title>
        <authorList>
            <person name="Burstein D."/>
            <person name="Amaro F."/>
            <person name="Zusman T."/>
            <person name="Lifshitz Z."/>
            <person name="Cohen O."/>
            <person name="Gilbert J.A."/>
            <person name="Pupko T."/>
            <person name="Shuman H.A."/>
            <person name="Segal G."/>
        </authorList>
    </citation>
    <scope>NUCLEOTIDE SEQUENCE [LARGE SCALE GENOMIC DNA]</scope>
    <source>
        <strain evidence="9 11">CDC#72-OH-14</strain>
    </source>
</reference>
<proteinExistence type="inferred from homology"/>
<accession>A0A378INM3</accession>
<dbReference type="AlphaFoldDB" id="A0A378INM3"/>
<dbReference type="EMBL" id="LNXX01000003">
    <property type="protein sequence ID" value="KTC93869.1"/>
    <property type="molecule type" value="Genomic_DNA"/>
</dbReference>
<organism evidence="10 12">
    <name type="scientific">Legionella cincinnatiensis</name>
    <dbReference type="NCBI Taxonomy" id="28085"/>
    <lineage>
        <taxon>Bacteria</taxon>
        <taxon>Pseudomonadati</taxon>
        <taxon>Pseudomonadota</taxon>
        <taxon>Gammaproteobacteria</taxon>
        <taxon>Legionellales</taxon>
        <taxon>Legionellaceae</taxon>
        <taxon>Legionella</taxon>
    </lineage>
</organism>
<evidence type="ECO:0000256" key="1">
    <source>
        <dbReference type="ARBA" id="ARBA00009080"/>
    </source>
</evidence>
<dbReference type="GO" id="GO:0008442">
    <property type="term" value="F:3-hydroxyisobutyrate dehydrogenase activity"/>
    <property type="evidence" value="ECO:0007669"/>
    <property type="project" value="UniProtKB-EC"/>
</dbReference>
<evidence type="ECO:0000256" key="6">
    <source>
        <dbReference type="RuleBase" id="RU910714"/>
    </source>
</evidence>
<evidence type="ECO:0000313" key="11">
    <source>
        <dbReference type="Proteomes" id="UP000054854"/>
    </source>
</evidence>
<keyword evidence="3 6" id="KW-0560">Oxidoreductase</keyword>
<dbReference type="EC" id="1.1.1.31" evidence="6"/>
<dbReference type="InterPro" id="IPR036291">
    <property type="entry name" value="NAD(P)-bd_dom_sf"/>
</dbReference>
<evidence type="ECO:0000313" key="10">
    <source>
        <dbReference type="EMBL" id="STX36643.1"/>
    </source>
</evidence>
<evidence type="ECO:0000313" key="12">
    <source>
        <dbReference type="Proteomes" id="UP000255316"/>
    </source>
</evidence>
<evidence type="ECO:0000259" key="8">
    <source>
        <dbReference type="Pfam" id="PF14833"/>
    </source>
</evidence>
<dbReference type="InterPro" id="IPR002204">
    <property type="entry name" value="3-OH-isobutyrate_DH-rel_CS"/>
</dbReference>
<dbReference type="InterPro" id="IPR013328">
    <property type="entry name" value="6PGD_dom2"/>
</dbReference>
<dbReference type="PIRSF" id="PIRSF000103">
    <property type="entry name" value="HIBADH"/>
    <property type="match status" value="1"/>
</dbReference>
<dbReference type="Gene3D" id="3.40.50.720">
    <property type="entry name" value="NAD(P)-binding Rossmann-like Domain"/>
    <property type="match status" value="1"/>
</dbReference>
<evidence type="ECO:0000259" key="7">
    <source>
        <dbReference type="Pfam" id="PF03446"/>
    </source>
</evidence>
<dbReference type="NCBIfam" id="TIGR01692">
    <property type="entry name" value="HIBADH"/>
    <property type="match status" value="1"/>
</dbReference>
<dbReference type="Gene3D" id="1.10.1040.10">
    <property type="entry name" value="N-(1-d-carboxylethyl)-l-norvaline Dehydrogenase, domain 2"/>
    <property type="match status" value="1"/>
</dbReference>
<dbReference type="InterPro" id="IPR008927">
    <property type="entry name" value="6-PGluconate_DH-like_C_sf"/>
</dbReference>
<protein>
    <recommendedName>
        <fullName evidence="6">3-hydroxyisobutyrate dehydrogenase</fullName>
        <shortName evidence="6">HIBADH</shortName>
        <ecNumber evidence="6">1.1.1.31</ecNumber>
    </recommendedName>
</protein>
<dbReference type="GO" id="GO:0006574">
    <property type="term" value="P:L-valine catabolic process"/>
    <property type="evidence" value="ECO:0007669"/>
    <property type="project" value="UniProtKB-UniPathway"/>
</dbReference>
<keyword evidence="11" id="KW-1185">Reference proteome</keyword>
<feature type="active site" evidence="5">
    <location>
        <position position="171"/>
    </location>
</feature>
<name>A0A378INM3_9GAMM</name>
<dbReference type="GO" id="GO:0051287">
    <property type="term" value="F:NAD binding"/>
    <property type="evidence" value="ECO:0007669"/>
    <property type="project" value="InterPro"/>
</dbReference>
<comment type="pathway">
    <text evidence="6">Amino-acid degradation; L-valine degradation.</text>
</comment>
<dbReference type="PANTHER" id="PTHR22981">
    <property type="entry name" value="3-HYDROXYISOBUTYRATE DEHYDROGENASE-RELATED"/>
    <property type="match status" value="1"/>
</dbReference>
<dbReference type="Pfam" id="PF14833">
    <property type="entry name" value="NAD_binding_11"/>
    <property type="match status" value="1"/>
</dbReference>
<feature type="domain" description="6-phosphogluconate dehydrogenase NADP-binding" evidence="7">
    <location>
        <begin position="3"/>
        <end position="162"/>
    </location>
</feature>
<dbReference type="Proteomes" id="UP000255316">
    <property type="component" value="Unassembled WGS sequence"/>
</dbReference>
<dbReference type="InterPro" id="IPR011548">
    <property type="entry name" value="HIBADH"/>
</dbReference>
<dbReference type="SUPFAM" id="SSF48179">
    <property type="entry name" value="6-phosphogluconate dehydrogenase C-terminal domain-like"/>
    <property type="match status" value="1"/>
</dbReference>
<dbReference type="EMBL" id="UGNX01000001">
    <property type="protein sequence ID" value="STX36643.1"/>
    <property type="molecule type" value="Genomic_DNA"/>
</dbReference>
<dbReference type="Proteomes" id="UP000054854">
    <property type="component" value="Unassembled WGS sequence"/>
</dbReference>
<dbReference type="InterPro" id="IPR015815">
    <property type="entry name" value="HIBADH-related"/>
</dbReference>
<dbReference type="SUPFAM" id="SSF51735">
    <property type="entry name" value="NAD(P)-binding Rossmann-fold domains"/>
    <property type="match status" value="1"/>
</dbReference>
<reference evidence="10 12" key="2">
    <citation type="submission" date="2018-06" db="EMBL/GenBank/DDBJ databases">
        <authorList>
            <consortium name="Pathogen Informatics"/>
            <person name="Doyle S."/>
        </authorList>
    </citation>
    <scope>NUCLEOTIDE SEQUENCE [LARGE SCALE GENOMIC DNA]</scope>
    <source>
        <strain evidence="10 12">NCTC12438</strain>
    </source>
</reference>
<dbReference type="PANTHER" id="PTHR22981:SF7">
    <property type="entry name" value="3-HYDROXYISOBUTYRATE DEHYDROGENASE, MITOCHONDRIAL"/>
    <property type="match status" value="1"/>
</dbReference>
<comment type="catalytic activity">
    <reaction evidence="6">
        <text>3-hydroxy-2-methylpropanoate + NAD(+) = 2-methyl-3-oxopropanoate + NADH + H(+)</text>
        <dbReference type="Rhea" id="RHEA:17681"/>
        <dbReference type="ChEBI" id="CHEBI:11805"/>
        <dbReference type="ChEBI" id="CHEBI:15378"/>
        <dbReference type="ChEBI" id="CHEBI:57540"/>
        <dbReference type="ChEBI" id="CHEBI:57700"/>
        <dbReference type="ChEBI" id="CHEBI:57945"/>
        <dbReference type="EC" id="1.1.1.31"/>
    </reaction>
</comment>
<sequence length="298" mass="31617">MAKIGFVGLGHMGLPMAINLIKAGHQVTGYDLQQTALQHFSQAGGFIAPNIQELAHNKEVIITMLQTGQQVLGVCHSNNGLFQAAKKDTLFIDCSTIDVNSSRELHHLATQHHLQVVDAPVSGGVAGAAAATLTFMVGGEEHAFHMAKPFLAAMGQKIIYTGIAGSGQAAKICNNMILGISMIAISEAFVLAEQLQLSPQKLFEVVSNASGQCWAMTKYAPVPGVLENVPANNDYKPGFAAAMMLKDLLLSQDSAHSVNLETPLGSKATQIYQHFVDQGLGEADFSAIIKLIAQGKEV</sequence>
<dbReference type="InterPro" id="IPR029154">
    <property type="entry name" value="HIBADH-like_NADP-bd"/>
</dbReference>
<keyword evidence="4 6" id="KW-0520">NAD</keyword>
<evidence type="ECO:0000313" key="9">
    <source>
        <dbReference type="EMBL" id="KTC93869.1"/>
    </source>
</evidence>